<evidence type="ECO:0000256" key="2">
    <source>
        <dbReference type="ARBA" id="ARBA00022490"/>
    </source>
</evidence>
<dbReference type="InterPro" id="IPR028581">
    <property type="entry name" value="DeoC_typeI"/>
</dbReference>
<dbReference type="Proteomes" id="UP000094570">
    <property type="component" value="Unassembled WGS sequence"/>
</dbReference>
<dbReference type="SMART" id="SM01133">
    <property type="entry name" value="DeoC"/>
    <property type="match status" value="1"/>
</dbReference>
<keyword evidence="2 7" id="KW-0963">Cytoplasm</keyword>
<feature type="active site" description="Proton donor/acceptor" evidence="7">
    <location>
        <position position="118"/>
    </location>
</feature>
<dbReference type="PIRSF" id="PIRSF001357">
    <property type="entry name" value="DeoC"/>
    <property type="match status" value="1"/>
</dbReference>
<dbReference type="EMBL" id="LWAF01000001">
    <property type="protein sequence ID" value="ODN31270.1"/>
    <property type="molecule type" value="Genomic_DNA"/>
</dbReference>
<comment type="function">
    <text evidence="6 7">Catalyzes a reversible aldol reaction between acetaldehyde and D-glyceraldehyde 3-phosphate to generate 2-deoxy-D-ribose 5-phosphate.</text>
</comment>
<evidence type="ECO:0000256" key="1">
    <source>
        <dbReference type="ARBA" id="ARBA00010936"/>
    </source>
</evidence>
<protein>
    <recommendedName>
        <fullName evidence="7">Deoxyribose-phosphate aldolase</fullName>
        <shortName evidence="7">DERA</shortName>
        <ecNumber evidence="7">4.1.2.4</ecNumber>
    </recommendedName>
    <alternativeName>
        <fullName evidence="7">2-deoxy-D-ribose 5-phosphate aldolase</fullName>
    </alternativeName>
    <alternativeName>
        <fullName evidence="7">Phosphodeoxyriboaldolase</fullName>
        <shortName evidence="7">Deoxyriboaldolase</shortName>
    </alternativeName>
</protein>
<evidence type="ECO:0000256" key="3">
    <source>
        <dbReference type="ARBA" id="ARBA00023239"/>
    </source>
</evidence>
<dbReference type="GO" id="GO:0009264">
    <property type="term" value="P:deoxyribonucleotide catabolic process"/>
    <property type="evidence" value="ECO:0007669"/>
    <property type="project" value="UniProtKB-UniRule"/>
</dbReference>
<evidence type="ECO:0000256" key="5">
    <source>
        <dbReference type="ARBA" id="ARBA00048791"/>
    </source>
</evidence>
<evidence type="ECO:0000256" key="4">
    <source>
        <dbReference type="ARBA" id="ARBA00023270"/>
    </source>
</evidence>
<keyword evidence="3 7" id="KW-0456">Lyase</keyword>
<comment type="catalytic activity">
    <reaction evidence="5 7">
        <text>2-deoxy-D-ribose 5-phosphate = D-glyceraldehyde 3-phosphate + acetaldehyde</text>
        <dbReference type="Rhea" id="RHEA:12821"/>
        <dbReference type="ChEBI" id="CHEBI:15343"/>
        <dbReference type="ChEBI" id="CHEBI:59776"/>
        <dbReference type="ChEBI" id="CHEBI:62877"/>
        <dbReference type="EC" id="4.1.2.4"/>
    </reaction>
</comment>
<keyword evidence="4 7" id="KW-0704">Schiff base</keyword>
<dbReference type="SUPFAM" id="SSF51569">
    <property type="entry name" value="Aldolase"/>
    <property type="match status" value="1"/>
</dbReference>
<feature type="active site" description="Proton donor/acceptor" evidence="7">
    <location>
        <position position="208"/>
    </location>
</feature>
<dbReference type="Pfam" id="PF01791">
    <property type="entry name" value="DeoC"/>
    <property type="match status" value="1"/>
</dbReference>
<dbReference type="GO" id="GO:0016052">
    <property type="term" value="P:carbohydrate catabolic process"/>
    <property type="evidence" value="ECO:0007669"/>
    <property type="project" value="TreeGrafter"/>
</dbReference>
<dbReference type="CDD" id="cd00959">
    <property type="entry name" value="DeoC"/>
    <property type="match status" value="1"/>
</dbReference>
<reference evidence="9" key="1">
    <citation type="submission" date="2016-04" db="EMBL/GenBank/DDBJ databases">
        <title>The genome sequence project of a novel Fervidobacterium isolate from a hot spring in Thailand.</title>
        <authorList>
            <person name="Gonzalez J.M."/>
            <person name="Cuecas A."/>
            <person name="Kanoksilapatham W."/>
        </authorList>
    </citation>
    <scope>NUCLEOTIDE SEQUENCE [LARGE SCALE GENOMIC DNA]</scope>
    <source>
        <strain evidence="9">FC2004</strain>
    </source>
</reference>
<dbReference type="OrthoDB" id="9778711at2"/>
<dbReference type="UniPathway" id="UPA00002">
    <property type="reaction ID" value="UER00468"/>
</dbReference>
<evidence type="ECO:0000256" key="7">
    <source>
        <dbReference type="HAMAP-Rule" id="MF_00114"/>
    </source>
</evidence>
<organism evidence="8 9">
    <name type="scientific">Fervidobacterium thailandense</name>
    <dbReference type="NCBI Taxonomy" id="1008305"/>
    <lineage>
        <taxon>Bacteria</taxon>
        <taxon>Thermotogati</taxon>
        <taxon>Thermotogota</taxon>
        <taxon>Thermotogae</taxon>
        <taxon>Thermotogales</taxon>
        <taxon>Fervidobacteriaceae</taxon>
        <taxon>Fervidobacterium</taxon>
    </lineage>
</organism>
<sequence length="245" mass="26532">MDIRRIVEEKVKEFRSNYKPVELEIDAAQLKLGSYIEHTNLKPTATTDEIVKLCEEAKAFGFKGVCVNPAFVPLVREKLQGTGILVVTVVGFPLGATAIDVKAFEADWVVRNGAQEVDMVINIGKLKEGDYKYVYEDIRAVVEASKVPVKVIIETCYLTDEEKVAACVISKLAGAKFVKTSTGFGTAGAKFEDVQLMRWAVDGEIEVKASGGIRTLEDALKMLKAGATRIGTSSGVAICSAHLNG</sequence>
<dbReference type="InterPro" id="IPR002915">
    <property type="entry name" value="DeoC/FbaB/LacD_aldolase"/>
</dbReference>
<dbReference type="NCBIfam" id="TIGR00126">
    <property type="entry name" value="deoC"/>
    <property type="match status" value="1"/>
</dbReference>
<dbReference type="STRING" id="1008305.A4H02_00360"/>
<gene>
    <name evidence="7" type="primary">deoC</name>
    <name evidence="8" type="ORF">A4H02_00360</name>
</gene>
<dbReference type="GO" id="GO:0005737">
    <property type="term" value="C:cytoplasm"/>
    <property type="evidence" value="ECO:0007669"/>
    <property type="project" value="UniProtKB-SubCell"/>
</dbReference>
<comment type="subcellular location">
    <subcellularLocation>
        <location evidence="7">Cytoplasm</location>
    </subcellularLocation>
</comment>
<accession>A0A1E3G551</accession>
<dbReference type="PANTHER" id="PTHR10889:SF1">
    <property type="entry name" value="DEOXYRIBOSE-PHOSPHATE ALDOLASE"/>
    <property type="match status" value="1"/>
</dbReference>
<name>A0A1E3G551_9BACT</name>
<dbReference type="AlphaFoldDB" id="A0A1E3G551"/>
<dbReference type="PANTHER" id="PTHR10889">
    <property type="entry name" value="DEOXYRIBOSE-PHOSPHATE ALDOLASE"/>
    <property type="match status" value="1"/>
</dbReference>
<dbReference type="RefSeq" id="WP_069292181.1">
    <property type="nucleotide sequence ID" value="NZ_CP140110.1"/>
</dbReference>
<dbReference type="GO" id="GO:0004139">
    <property type="term" value="F:deoxyribose-phosphate aldolase activity"/>
    <property type="evidence" value="ECO:0007669"/>
    <property type="project" value="UniProtKB-UniRule"/>
</dbReference>
<dbReference type="HAMAP" id="MF_00114">
    <property type="entry name" value="DeoC_type1"/>
    <property type="match status" value="1"/>
</dbReference>
<feature type="active site" description="Schiff-base intermediate with acetaldehyde" evidence="7">
    <location>
        <position position="179"/>
    </location>
</feature>
<dbReference type="GO" id="GO:0006018">
    <property type="term" value="P:2-deoxyribose 1-phosphate catabolic process"/>
    <property type="evidence" value="ECO:0007669"/>
    <property type="project" value="UniProtKB-UniRule"/>
</dbReference>
<evidence type="ECO:0000313" key="9">
    <source>
        <dbReference type="Proteomes" id="UP000094570"/>
    </source>
</evidence>
<proteinExistence type="inferred from homology"/>
<keyword evidence="9" id="KW-1185">Reference proteome</keyword>
<dbReference type="FunFam" id="3.20.20.70:FF:000198">
    <property type="entry name" value="Deoxyribose-phosphate aldolase"/>
    <property type="match status" value="1"/>
</dbReference>
<comment type="similarity">
    <text evidence="1 7">Belongs to the DeoC/FbaB aldolase family. DeoC type 1 subfamily.</text>
</comment>
<dbReference type="EC" id="4.1.2.4" evidence="7"/>
<dbReference type="Gene3D" id="3.20.20.70">
    <property type="entry name" value="Aldolase class I"/>
    <property type="match status" value="1"/>
</dbReference>
<dbReference type="InterPro" id="IPR011343">
    <property type="entry name" value="DeoC"/>
</dbReference>
<dbReference type="InterPro" id="IPR013785">
    <property type="entry name" value="Aldolase_TIM"/>
</dbReference>
<comment type="caution">
    <text evidence="8">The sequence shown here is derived from an EMBL/GenBank/DDBJ whole genome shotgun (WGS) entry which is preliminary data.</text>
</comment>
<comment type="pathway">
    <text evidence="7">Carbohydrate degradation; 2-deoxy-D-ribose 1-phosphate degradation; D-glyceraldehyde 3-phosphate and acetaldehyde from 2-deoxy-alpha-D-ribose 1-phosphate: step 2/2.</text>
</comment>
<evidence type="ECO:0000256" key="6">
    <source>
        <dbReference type="ARBA" id="ARBA00056337"/>
    </source>
</evidence>
<evidence type="ECO:0000313" key="8">
    <source>
        <dbReference type="EMBL" id="ODN31270.1"/>
    </source>
</evidence>